<sequence>MTAPDAARLLVADSFRVRVRDGEAEARGIWQHVARFSWSVMRATGGTLPAVGNFIDTARDQIASFGAGNPRLELWSVPGGRHELRLSLRPLPELRRTIELRSVSPVPLEHPERKGMNIERFAALNRAAGAEAVLTDPHGSAIEGTTTALLWWEGDALCSVAATARVASVTEALLLALAEGLGVETRTGTASPRELAGREVWAVNALHGLRPVTSVDGVPAPTPDGARLERFLRALDTTWEPVRVPEA</sequence>
<dbReference type="EMBL" id="JBHTLY010000001">
    <property type="protein sequence ID" value="MFD1200722.1"/>
    <property type="molecule type" value="Genomic_DNA"/>
</dbReference>
<dbReference type="InterPro" id="IPR036038">
    <property type="entry name" value="Aminotransferase-like"/>
</dbReference>
<reference evidence="2" key="1">
    <citation type="journal article" date="2019" name="Int. J. Syst. Evol. Microbiol.">
        <title>The Global Catalogue of Microorganisms (GCM) 10K type strain sequencing project: providing services to taxonomists for standard genome sequencing and annotation.</title>
        <authorList>
            <consortium name="The Broad Institute Genomics Platform"/>
            <consortium name="The Broad Institute Genome Sequencing Center for Infectious Disease"/>
            <person name="Wu L."/>
            <person name="Ma J."/>
        </authorList>
    </citation>
    <scope>NUCLEOTIDE SEQUENCE [LARGE SCALE GENOMIC DNA]</scope>
    <source>
        <strain evidence="2">CCUG 50213</strain>
    </source>
</reference>
<protein>
    <submittedName>
        <fullName evidence="1">Aminotransferase class IV</fullName>
    </submittedName>
</protein>
<dbReference type="Gene3D" id="3.20.10.10">
    <property type="entry name" value="D-amino Acid Aminotransferase, subunit A, domain 2"/>
    <property type="match status" value="1"/>
</dbReference>
<dbReference type="Pfam" id="PF01063">
    <property type="entry name" value="Aminotran_4"/>
    <property type="match status" value="1"/>
</dbReference>
<gene>
    <name evidence="1" type="ORF">ACFQ3U_02285</name>
</gene>
<organism evidence="1 2">
    <name type="scientific">Leucobacter albus</name>
    <dbReference type="NCBI Taxonomy" id="272210"/>
    <lineage>
        <taxon>Bacteria</taxon>
        <taxon>Bacillati</taxon>
        <taxon>Actinomycetota</taxon>
        <taxon>Actinomycetes</taxon>
        <taxon>Micrococcales</taxon>
        <taxon>Microbacteriaceae</taxon>
        <taxon>Leucobacter</taxon>
    </lineage>
</organism>
<accession>A0ABW3TJU8</accession>
<evidence type="ECO:0000313" key="2">
    <source>
        <dbReference type="Proteomes" id="UP001597181"/>
    </source>
</evidence>
<dbReference type="SUPFAM" id="SSF56752">
    <property type="entry name" value="D-aminoacid aminotransferase-like PLP-dependent enzymes"/>
    <property type="match status" value="1"/>
</dbReference>
<name>A0ABW3TJU8_9MICO</name>
<dbReference type="InterPro" id="IPR043132">
    <property type="entry name" value="BCAT-like_C"/>
</dbReference>
<proteinExistence type="predicted"/>
<comment type="caution">
    <text evidence="1">The sequence shown here is derived from an EMBL/GenBank/DDBJ whole genome shotgun (WGS) entry which is preliminary data.</text>
</comment>
<dbReference type="InterPro" id="IPR001544">
    <property type="entry name" value="Aminotrans_IV"/>
</dbReference>
<dbReference type="RefSeq" id="WP_343959196.1">
    <property type="nucleotide sequence ID" value="NZ_BAAAKZ010000003.1"/>
</dbReference>
<dbReference type="Proteomes" id="UP001597181">
    <property type="component" value="Unassembled WGS sequence"/>
</dbReference>
<dbReference type="GO" id="GO:0008483">
    <property type="term" value="F:transaminase activity"/>
    <property type="evidence" value="ECO:0007669"/>
    <property type="project" value="UniProtKB-KW"/>
</dbReference>
<keyword evidence="1" id="KW-0808">Transferase</keyword>
<keyword evidence="2" id="KW-1185">Reference proteome</keyword>
<keyword evidence="1" id="KW-0032">Aminotransferase</keyword>
<evidence type="ECO:0000313" key="1">
    <source>
        <dbReference type="EMBL" id="MFD1200722.1"/>
    </source>
</evidence>